<keyword evidence="2" id="KW-1185">Reference proteome</keyword>
<evidence type="ECO:0000313" key="1">
    <source>
        <dbReference type="EMBL" id="KAH3848148.1"/>
    </source>
</evidence>
<evidence type="ECO:0000313" key="2">
    <source>
        <dbReference type="Proteomes" id="UP000828390"/>
    </source>
</evidence>
<dbReference type="EMBL" id="JAIWYP010000003">
    <property type="protein sequence ID" value="KAH3848148.1"/>
    <property type="molecule type" value="Genomic_DNA"/>
</dbReference>
<accession>A0A9D4KYQ8</accession>
<dbReference type="Proteomes" id="UP000828390">
    <property type="component" value="Unassembled WGS sequence"/>
</dbReference>
<reference evidence="1" key="2">
    <citation type="submission" date="2020-11" db="EMBL/GenBank/DDBJ databases">
        <authorList>
            <person name="McCartney M.A."/>
            <person name="Auch B."/>
            <person name="Kono T."/>
            <person name="Mallez S."/>
            <person name="Becker A."/>
            <person name="Gohl D.M."/>
            <person name="Silverstein K.A.T."/>
            <person name="Koren S."/>
            <person name="Bechman K.B."/>
            <person name="Herman A."/>
            <person name="Abrahante J.E."/>
            <person name="Garbe J."/>
        </authorList>
    </citation>
    <scope>NUCLEOTIDE SEQUENCE</scope>
    <source>
        <strain evidence="1">Duluth1</strain>
        <tissue evidence="1">Whole animal</tissue>
    </source>
</reference>
<organism evidence="1 2">
    <name type="scientific">Dreissena polymorpha</name>
    <name type="common">Zebra mussel</name>
    <name type="synonym">Mytilus polymorpha</name>
    <dbReference type="NCBI Taxonomy" id="45954"/>
    <lineage>
        <taxon>Eukaryota</taxon>
        <taxon>Metazoa</taxon>
        <taxon>Spiralia</taxon>
        <taxon>Lophotrochozoa</taxon>
        <taxon>Mollusca</taxon>
        <taxon>Bivalvia</taxon>
        <taxon>Autobranchia</taxon>
        <taxon>Heteroconchia</taxon>
        <taxon>Euheterodonta</taxon>
        <taxon>Imparidentia</taxon>
        <taxon>Neoheterodontei</taxon>
        <taxon>Myida</taxon>
        <taxon>Dreissenoidea</taxon>
        <taxon>Dreissenidae</taxon>
        <taxon>Dreissena</taxon>
    </lineage>
</organism>
<proteinExistence type="predicted"/>
<reference evidence="1" key="1">
    <citation type="journal article" date="2019" name="bioRxiv">
        <title>The Genome of the Zebra Mussel, Dreissena polymorpha: A Resource for Invasive Species Research.</title>
        <authorList>
            <person name="McCartney M.A."/>
            <person name="Auch B."/>
            <person name="Kono T."/>
            <person name="Mallez S."/>
            <person name="Zhang Y."/>
            <person name="Obille A."/>
            <person name="Becker A."/>
            <person name="Abrahante J.E."/>
            <person name="Garbe J."/>
            <person name="Badalamenti J.P."/>
            <person name="Herman A."/>
            <person name="Mangelson H."/>
            <person name="Liachko I."/>
            <person name="Sullivan S."/>
            <person name="Sone E.D."/>
            <person name="Koren S."/>
            <person name="Silverstein K.A.T."/>
            <person name="Beckman K.B."/>
            <person name="Gohl D.M."/>
        </authorList>
    </citation>
    <scope>NUCLEOTIDE SEQUENCE</scope>
    <source>
        <strain evidence="1">Duluth1</strain>
        <tissue evidence="1">Whole animal</tissue>
    </source>
</reference>
<dbReference type="AlphaFoldDB" id="A0A9D4KYQ8"/>
<sequence>MTINVCNARTAVVLSNGNCMLHSTGNRFEGERVWISSIILKEGMQVWESNQKPVHLDQNKVFLTNH</sequence>
<name>A0A9D4KYQ8_DREPO</name>
<gene>
    <name evidence="1" type="ORF">DPMN_090498</name>
</gene>
<protein>
    <submittedName>
        <fullName evidence="1">Uncharacterized protein</fullName>
    </submittedName>
</protein>
<comment type="caution">
    <text evidence="1">The sequence shown here is derived from an EMBL/GenBank/DDBJ whole genome shotgun (WGS) entry which is preliminary data.</text>
</comment>